<gene>
    <name evidence="2" type="ORF">E6K76_09945</name>
</gene>
<sequence>MMRRGPLLVTFLSGAVIAALFFIPHHTAQAVNSKLLEWTLVVYAFALILGSISLWNSHARKVRDRAEGWGFSLVTLVALFTITALGVWKGVGQGTPVDTIYNTVNSPLASTMFSLLAFVIASAAFRAFRARSVEATLLLITAIVMMIGRVSVGELISHRLPGITEWLLDVPNLAAKRAIAIGVGLGAVSTALKIILGIERSYLGRS</sequence>
<organism evidence="2 3">
    <name type="scientific">Eiseniibacteriota bacterium</name>
    <dbReference type="NCBI Taxonomy" id="2212470"/>
    <lineage>
        <taxon>Bacteria</taxon>
        <taxon>Candidatus Eiseniibacteriota</taxon>
    </lineage>
</organism>
<feature type="transmembrane region" description="Helical" evidence="1">
    <location>
        <begin position="135"/>
        <end position="157"/>
    </location>
</feature>
<protein>
    <submittedName>
        <fullName evidence="2">Uncharacterized protein</fullName>
    </submittedName>
</protein>
<name>A0A538T1W6_UNCEI</name>
<dbReference type="Proteomes" id="UP000316852">
    <property type="component" value="Unassembled WGS sequence"/>
</dbReference>
<feature type="transmembrane region" description="Helical" evidence="1">
    <location>
        <begin position="177"/>
        <end position="196"/>
    </location>
</feature>
<proteinExistence type="predicted"/>
<dbReference type="AlphaFoldDB" id="A0A538T1W6"/>
<comment type="caution">
    <text evidence="2">The sequence shown here is derived from an EMBL/GenBank/DDBJ whole genome shotgun (WGS) entry which is preliminary data.</text>
</comment>
<feature type="transmembrane region" description="Helical" evidence="1">
    <location>
        <begin position="69"/>
        <end position="88"/>
    </location>
</feature>
<keyword evidence="1" id="KW-1133">Transmembrane helix</keyword>
<feature type="transmembrane region" description="Helical" evidence="1">
    <location>
        <begin position="40"/>
        <end position="57"/>
    </location>
</feature>
<reference evidence="2 3" key="1">
    <citation type="journal article" date="2019" name="Nat. Microbiol.">
        <title>Mediterranean grassland soil C-N compound turnover is dependent on rainfall and depth, and is mediated by genomically divergent microorganisms.</title>
        <authorList>
            <person name="Diamond S."/>
            <person name="Andeer P.F."/>
            <person name="Li Z."/>
            <person name="Crits-Christoph A."/>
            <person name="Burstein D."/>
            <person name="Anantharaman K."/>
            <person name="Lane K.R."/>
            <person name="Thomas B.C."/>
            <person name="Pan C."/>
            <person name="Northen T.R."/>
            <person name="Banfield J.F."/>
        </authorList>
    </citation>
    <scope>NUCLEOTIDE SEQUENCE [LARGE SCALE GENOMIC DNA]</scope>
    <source>
        <strain evidence="2">WS_6</strain>
    </source>
</reference>
<keyword evidence="1" id="KW-0472">Membrane</keyword>
<dbReference type="EMBL" id="VBOW01000059">
    <property type="protein sequence ID" value="TMQ57619.1"/>
    <property type="molecule type" value="Genomic_DNA"/>
</dbReference>
<evidence type="ECO:0000313" key="3">
    <source>
        <dbReference type="Proteomes" id="UP000316852"/>
    </source>
</evidence>
<feature type="transmembrane region" description="Helical" evidence="1">
    <location>
        <begin position="108"/>
        <end position="128"/>
    </location>
</feature>
<evidence type="ECO:0000256" key="1">
    <source>
        <dbReference type="SAM" id="Phobius"/>
    </source>
</evidence>
<accession>A0A538T1W6</accession>
<keyword evidence="1" id="KW-0812">Transmembrane</keyword>
<evidence type="ECO:0000313" key="2">
    <source>
        <dbReference type="EMBL" id="TMQ57619.1"/>
    </source>
</evidence>